<dbReference type="PANTHER" id="PTHR43464:SF19">
    <property type="entry name" value="UBIQUINONE BIOSYNTHESIS O-METHYLTRANSFERASE, MITOCHONDRIAL"/>
    <property type="match status" value="1"/>
</dbReference>
<sequence>MEIVEAADAFDKSAKIYQDKFMDVSLFADTFNFFCDNIPAGNASILDIACGPGNITRYLLDKKPGYDILGIDLSPNMLSLAQANNPTAEFQLMDCREIGHIEKRFDGIMCGFCLPYLTPNEAVALITDTAGLLKPGGVFYVSTMEENDHTKSRFQRSSSGDQVYVNYHREDHLTQAMQENKFEVVHLKRFSSPDKDGVMITDLVLIGKLT</sequence>
<name>A0A1N6FAI7_9BACT</name>
<feature type="domain" description="Methyltransferase" evidence="4">
    <location>
        <begin position="45"/>
        <end position="137"/>
    </location>
</feature>
<dbReference type="GO" id="GO:0032259">
    <property type="term" value="P:methylation"/>
    <property type="evidence" value="ECO:0007669"/>
    <property type="project" value="UniProtKB-KW"/>
</dbReference>
<evidence type="ECO:0000256" key="3">
    <source>
        <dbReference type="ARBA" id="ARBA00022691"/>
    </source>
</evidence>
<proteinExistence type="predicted"/>
<accession>A0A1N6FAI7</accession>
<organism evidence="5 6">
    <name type="scientific">Chitinophaga niabensis</name>
    <dbReference type="NCBI Taxonomy" id="536979"/>
    <lineage>
        <taxon>Bacteria</taxon>
        <taxon>Pseudomonadati</taxon>
        <taxon>Bacteroidota</taxon>
        <taxon>Chitinophagia</taxon>
        <taxon>Chitinophagales</taxon>
        <taxon>Chitinophagaceae</taxon>
        <taxon>Chitinophaga</taxon>
    </lineage>
</organism>
<dbReference type="SUPFAM" id="SSF53335">
    <property type="entry name" value="S-adenosyl-L-methionine-dependent methyltransferases"/>
    <property type="match status" value="1"/>
</dbReference>
<dbReference type="CDD" id="cd02440">
    <property type="entry name" value="AdoMet_MTases"/>
    <property type="match status" value="1"/>
</dbReference>
<evidence type="ECO:0000256" key="1">
    <source>
        <dbReference type="ARBA" id="ARBA00022603"/>
    </source>
</evidence>
<keyword evidence="6" id="KW-1185">Reference proteome</keyword>
<dbReference type="PANTHER" id="PTHR43464">
    <property type="entry name" value="METHYLTRANSFERASE"/>
    <property type="match status" value="1"/>
</dbReference>
<protein>
    <submittedName>
        <fullName evidence="5">Methyltransferase domain-containing protein</fullName>
    </submittedName>
</protein>
<dbReference type="GO" id="GO:0008168">
    <property type="term" value="F:methyltransferase activity"/>
    <property type="evidence" value="ECO:0007669"/>
    <property type="project" value="UniProtKB-KW"/>
</dbReference>
<gene>
    <name evidence="5" type="ORF">SAMN04488055_2112</name>
</gene>
<dbReference type="InterPro" id="IPR041698">
    <property type="entry name" value="Methyltransf_25"/>
</dbReference>
<keyword evidence="2 5" id="KW-0808">Transferase</keyword>
<dbReference type="Gene3D" id="3.40.50.150">
    <property type="entry name" value="Vaccinia Virus protein VP39"/>
    <property type="match status" value="1"/>
</dbReference>
<dbReference type="OrthoDB" id="9789123at2"/>
<evidence type="ECO:0000313" key="5">
    <source>
        <dbReference type="EMBL" id="SIN92288.1"/>
    </source>
</evidence>
<keyword evidence="3" id="KW-0949">S-adenosyl-L-methionine</keyword>
<evidence type="ECO:0000313" key="6">
    <source>
        <dbReference type="Proteomes" id="UP000185003"/>
    </source>
</evidence>
<dbReference type="InterPro" id="IPR029063">
    <property type="entry name" value="SAM-dependent_MTases_sf"/>
</dbReference>
<evidence type="ECO:0000259" key="4">
    <source>
        <dbReference type="Pfam" id="PF13649"/>
    </source>
</evidence>
<keyword evidence="1 5" id="KW-0489">Methyltransferase</keyword>
<dbReference type="EMBL" id="FSRA01000001">
    <property type="protein sequence ID" value="SIN92288.1"/>
    <property type="molecule type" value="Genomic_DNA"/>
</dbReference>
<dbReference type="AlphaFoldDB" id="A0A1N6FAI7"/>
<dbReference type="STRING" id="536979.SAMN04488055_2112"/>
<dbReference type="Pfam" id="PF13649">
    <property type="entry name" value="Methyltransf_25"/>
    <property type="match status" value="1"/>
</dbReference>
<dbReference type="RefSeq" id="WP_074239200.1">
    <property type="nucleotide sequence ID" value="NZ_FSRA01000001.1"/>
</dbReference>
<dbReference type="Proteomes" id="UP000185003">
    <property type="component" value="Unassembled WGS sequence"/>
</dbReference>
<evidence type="ECO:0000256" key="2">
    <source>
        <dbReference type="ARBA" id="ARBA00022679"/>
    </source>
</evidence>
<reference evidence="5 6" key="1">
    <citation type="submission" date="2016-11" db="EMBL/GenBank/DDBJ databases">
        <authorList>
            <person name="Jaros S."/>
            <person name="Januszkiewicz K."/>
            <person name="Wedrychowicz H."/>
        </authorList>
    </citation>
    <scope>NUCLEOTIDE SEQUENCE [LARGE SCALE GENOMIC DNA]</scope>
    <source>
        <strain evidence="5 6">DSM 24787</strain>
    </source>
</reference>